<proteinExistence type="predicted"/>
<organism evidence="2 3">
    <name type="scientific">Legionella israelensis</name>
    <dbReference type="NCBI Taxonomy" id="454"/>
    <lineage>
        <taxon>Bacteria</taxon>
        <taxon>Pseudomonadati</taxon>
        <taxon>Pseudomonadota</taxon>
        <taxon>Gammaproteobacteria</taxon>
        <taxon>Legionellales</taxon>
        <taxon>Legionellaceae</taxon>
        <taxon>Legionella</taxon>
    </lineage>
</organism>
<dbReference type="Proteomes" id="UP000054761">
    <property type="component" value="Unassembled WGS sequence"/>
</dbReference>
<evidence type="ECO:0000313" key="2">
    <source>
        <dbReference type="EMBL" id="KTD32575.1"/>
    </source>
</evidence>
<name>A0A0W0WJT4_9GAMM</name>
<feature type="region of interest" description="Disordered" evidence="1">
    <location>
        <begin position="180"/>
        <end position="230"/>
    </location>
</feature>
<evidence type="ECO:0000256" key="1">
    <source>
        <dbReference type="SAM" id="MobiDB-lite"/>
    </source>
</evidence>
<dbReference type="STRING" id="454.Lisr_0385"/>
<reference evidence="2 3" key="1">
    <citation type="submission" date="2015-11" db="EMBL/GenBank/DDBJ databases">
        <title>Genomic analysis of 38 Legionella species identifies large and diverse effector repertoires.</title>
        <authorList>
            <person name="Burstein D."/>
            <person name="Amaro F."/>
            <person name="Zusman T."/>
            <person name="Lifshitz Z."/>
            <person name="Cohen O."/>
            <person name="Gilbert J.A."/>
            <person name="Pupko T."/>
            <person name="Shuman H.A."/>
            <person name="Segal G."/>
        </authorList>
    </citation>
    <scope>NUCLEOTIDE SEQUENCE [LARGE SCALE GENOMIC DNA]</scope>
    <source>
        <strain evidence="2 3">Bercovier 4</strain>
    </source>
</reference>
<keyword evidence="3" id="KW-1185">Reference proteome</keyword>
<accession>A0A0W0WJT4</accession>
<protein>
    <submittedName>
        <fullName evidence="2">Uncharacterized protein</fullName>
    </submittedName>
</protein>
<dbReference type="AlphaFoldDB" id="A0A0W0WJT4"/>
<dbReference type="EMBL" id="LNYH01000012">
    <property type="protein sequence ID" value="KTD32575.1"/>
    <property type="molecule type" value="Genomic_DNA"/>
</dbReference>
<dbReference type="OrthoDB" id="5652954at2"/>
<dbReference type="PATRIC" id="fig|454.4.peg.405"/>
<sequence length="230" mass="26296">MGRFTFKQILGMEDPYKELIDQDEEGLAEHAEELNQLSQEEMRQVATKLVLNCPDENIRALGKQKEALRSHITSTVPSFYSVLSQAYTVRMNVYALLDERNKKPYQIFTREFNADLYNQFPELFNSLLKGHESEIGQRLAQNESSLSEIAKKLEQLSQNAVDKDAPVKLLAKAFNEEAEATHQKFQSTAREGRERFGTFSPVTSSPTPPLRENNEEETKQSRCFPSCTIL</sequence>
<dbReference type="RefSeq" id="WP_058500776.1">
    <property type="nucleotide sequence ID" value="NZ_CAAAJA010000029.1"/>
</dbReference>
<gene>
    <name evidence="2" type="ORF">Lisr_0385</name>
</gene>
<evidence type="ECO:0000313" key="3">
    <source>
        <dbReference type="Proteomes" id="UP000054761"/>
    </source>
</evidence>
<comment type="caution">
    <text evidence="2">The sequence shown here is derived from an EMBL/GenBank/DDBJ whole genome shotgun (WGS) entry which is preliminary data.</text>
</comment>